<evidence type="ECO:0000313" key="1">
    <source>
        <dbReference type="EMBL" id="PKK61958.1"/>
    </source>
</evidence>
<dbReference type="VEuPathDB" id="FungiDB:FUN_017080"/>
<protein>
    <submittedName>
        <fullName evidence="1">Uncharacterized protein</fullName>
    </submittedName>
</protein>
<accession>A0A2N1MK08</accession>
<dbReference type="AlphaFoldDB" id="A0A2N1MK08"/>
<reference evidence="1 2" key="2">
    <citation type="submission" date="2017-10" db="EMBL/GenBank/DDBJ databases">
        <title>Extensive intraspecific genome diversity in a model arbuscular mycorrhizal fungus.</title>
        <authorList>
            <person name="Chen E.C.H."/>
            <person name="Morin E."/>
            <person name="Baudet D."/>
            <person name="Noel J."/>
            <person name="Ndikumana S."/>
            <person name="Charron P."/>
            <person name="St-Onge C."/>
            <person name="Giorgi J."/>
            <person name="Grigoriev I.V."/>
            <person name="Roux C."/>
            <person name="Martin F.M."/>
            <person name="Corradi N."/>
        </authorList>
    </citation>
    <scope>NUCLEOTIDE SEQUENCE [LARGE SCALE GENOMIC DNA]</scope>
    <source>
        <strain evidence="1 2">C2</strain>
    </source>
</reference>
<dbReference type="EMBL" id="LLXL01002064">
    <property type="protein sequence ID" value="PKK61958.1"/>
    <property type="molecule type" value="Genomic_DNA"/>
</dbReference>
<dbReference type="Proteomes" id="UP000233469">
    <property type="component" value="Unassembled WGS sequence"/>
</dbReference>
<name>A0A2N1MK08_9GLOM</name>
<dbReference type="VEuPathDB" id="FungiDB:RhiirFUN_022415"/>
<organism evidence="1 2">
    <name type="scientific">Rhizophagus irregularis</name>
    <dbReference type="NCBI Taxonomy" id="588596"/>
    <lineage>
        <taxon>Eukaryota</taxon>
        <taxon>Fungi</taxon>
        <taxon>Fungi incertae sedis</taxon>
        <taxon>Mucoromycota</taxon>
        <taxon>Glomeromycotina</taxon>
        <taxon>Glomeromycetes</taxon>
        <taxon>Glomerales</taxon>
        <taxon>Glomeraceae</taxon>
        <taxon>Rhizophagus</taxon>
    </lineage>
</organism>
<evidence type="ECO:0000313" key="2">
    <source>
        <dbReference type="Proteomes" id="UP000233469"/>
    </source>
</evidence>
<comment type="caution">
    <text evidence="1">The sequence shown here is derived from an EMBL/GenBank/DDBJ whole genome shotgun (WGS) entry which is preliminary data.</text>
</comment>
<gene>
    <name evidence="1" type="ORF">RhiirC2_791073</name>
</gene>
<proteinExistence type="predicted"/>
<reference evidence="1 2" key="1">
    <citation type="submission" date="2016-04" db="EMBL/GenBank/DDBJ databases">
        <title>Genome analyses suggest a sexual origin of heterokaryosis in a supposedly ancient asexual fungus.</title>
        <authorList>
            <person name="Ropars J."/>
            <person name="Sedzielewska K."/>
            <person name="Noel J."/>
            <person name="Charron P."/>
            <person name="Farinelli L."/>
            <person name="Marton T."/>
            <person name="Kruger M."/>
            <person name="Pelin A."/>
            <person name="Brachmann A."/>
            <person name="Corradi N."/>
        </authorList>
    </citation>
    <scope>NUCLEOTIDE SEQUENCE [LARGE SCALE GENOMIC DNA]</scope>
    <source>
        <strain evidence="1 2">C2</strain>
    </source>
</reference>
<sequence>MKADDPEEEVDDDISEEVLISFPPNITAHLQHMDALSPKDIERSNFEGLENIFNNLPEANKNLEMEDQNKLLSKEDFITGLRSQRATIKTSNPSFANDEQHLEAMGNQMTSKVSSNKVIYPHGSVKEELWYSYKYNKLNAEFTEGKSQTS</sequence>
<dbReference type="VEuPathDB" id="FungiDB:RhiirA1_463546"/>